<dbReference type="Proteomes" id="UP000249757">
    <property type="component" value="Unassembled WGS sequence"/>
</dbReference>
<comment type="caution">
    <text evidence="1">The sequence shown here is derived from an EMBL/GenBank/DDBJ whole genome shotgun (WGS) entry which is preliminary data.</text>
</comment>
<keyword evidence="2" id="KW-1185">Reference proteome</keyword>
<dbReference type="EMBL" id="NRDI02000001">
    <property type="protein sequence ID" value="KAI1521034.1"/>
    <property type="molecule type" value="Genomic_DNA"/>
</dbReference>
<name>A0A922NSQ9_9PLEO</name>
<dbReference type="AlphaFoldDB" id="A0A922NSQ9"/>
<reference evidence="2" key="1">
    <citation type="journal article" date="2022" name="Microb. Genom.">
        <title>A global pangenome for the wheat fungal pathogen Pyrenophora tritici-repentis and prediction of effector protein structural homology.</title>
        <authorList>
            <person name="Moolhuijzen P.M."/>
            <person name="See P.T."/>
            <person name="Shi G."/>
            <person name="Powell H.R."/>
            <person name="Cockram J."/>
            <person name="Jorgensen L.N."/>
            <person name="Benslimane H."/>
            <person name="Strelkov S.E."/>
            <person name="Turner J."/>
            <person name="Liu Z."/>
            <person name="Moffat C.S."/>
        </authorList>
    </citation>
    <scope>NUCLEOTIDE SEQUENCE [LARGE SCALE GENOMIC DNA]</scope>
</reference>
<gene>
    <name evidence="1" type="ORF">Ptr86124_001402</name>
</gene>
<protein>
    <submittedName>
        <fullName evidence="1">Uncharacterized protein</fullName>
    </submittedName>
</protein>
<sequence>MDAFQSQFFDALTNAQDTEPVVLNGCYCCVCNAVSEPHGQRSSCSKACTLLMSSSAFRYQHLIETAAYPDPKPSV</sequence>
<organism evidence="1 2">
    <name type="scientific">Pyrenophora tritici-repentis</name>
    <dbReference type="NCBI Taxonomy" id="45151"/>
    <lineage>
        <taxon>Eukaryota</taxon>
        <taxon>Fungi</taxon>
        <taxon>Dikarya</taxon>
        <taxon>Ascomycota</taxon>
        <taxon>Pezizomycotina</taxon>
        <taxon>Dothideomycetes</taxon>
        <taxon>Pleosporomycetidae</taxon>
        <taxon>Pleosporales</taxon>
        <taxon>Pleosporineae</taxon>
        <taxon>Pleosporaceae</taxon>
        <taxon>Pyrenophora</taxon>
    </lineage>
</organism>
<evidence type="ECO:0000313" key="2">
    <source>
        <dbReference type="Proteomes" id="UP000249757"/>
    </source>
</evidence>
<evidence type="ECO:0000313" key="1">
    <source>
        <dbReference type="EMBL" id="KAI1521034.1"/>
    </source>
</evidence>
<proteinExistence type="predicted"/>
<accession>A0A922NSQ9</accession>